<feature type="domain" description="Transcriptional regulatory protein RXT2 N-terminal" evidence="2">
    <location>
        <begin position="36"/>
        <end position="176"/>
    </location>
</feature>
<dbReference type="EMBL" id="NESQ01000029">
    <property type="protein sequence ID" value="PUU82384.1"/>
    <property type="molecule type" value="Genomic_DNA"/>
</dbReference>
<protein>
    <submittedName>
        <fullName evidence="3">RXT2-like protein</fullName>
    </submittedName>
</protein>
<dbReference type="InterPro" id="IPR013904">
    <property type="entry name" value="RXT2_N"/>
</dbReference>
<dbReference type="AlphaFoldDB" id="A0A2T7A3T9"/>
<feature type="compositionally biased region" description="Basic residues" evidence="1">
    <location>
        <begin position="480"/>
        <end position="490"/>
    </location>
</feature>
<dbReference type="GO" id="GO:0005829">
    <property type="term" value="C:cytosol"/>
    <property type="evidence" value="ECO:0007669"/>
    <property type="project" value="TreeGrafter"/>
</dbReference>
<feature type="compositionally biased region" description="Polar residues" evidence="1">
    <location>
        <begin position="287"/>
        <end position="304"/>
    </location>
</feature>
<dbReference type="PANTHER" id="PTHR28232:SF1">
    <property type="entry name" value="TRANSCRIPTIONAL REGULATORY PROTEIN RXT2"/>
    <property type="match status" value="1"/>
</dbReference>
<dbReference type="Proteomes" id="UP000244722">
    <property type="component" value="Unassembled WGS sequence"/>
</dbReference>
<gene>
    <name evidence="3" type="ORF">B9Z19DRAFT_1112929</name>
</gene>
<feature type="region of interest" description="Disordered" evidence="1">
    <location>
        <begin position="457"/>
        <end position="490"/>
    </location>
</feature>
<feature type="compositionally biased region" description="Low complexity" evidence="1">
    <location>
        <begin position="273"/>
        <end position="286"/>
    </location>
</feature>
<feature type="region of interest" description="Disordered" evidence="1">
    <location>
        <begin position="81"/>
        <end position="109"/>
    </location>
</feature>
<sequence length="490" mass="53267">MAADRQYLTETIANVKKVLAAQSDGSESDDSIAYTSNRGRKLKRKARFVHEGALNDAKGPRVYKKEIEFYGKRRKIIYQKEPLRKRNDDSESDAEEDSDDDTTSVSDDLDPYSEIRIDKILAPCENAADLPSHPSMSHIYTSRTLNDLLQQSLTKLCEEQAHTTKLKNLLTVFLGDDPFVNLEKMQWPDEDFAAIARERSDNLLRELGGPLLSARGSISNPTTTALPSVPAPLPSVLAAPAPATSATATSPLKPTTNGDFPTALPKDPIPSATTTITTTTITTITTGSPASSENPPPLTATTTAEDMDLDPPLAAPLKTEPTTPPTPPPRRMTTRSTQNSHPTSPPPISPHRLQEIDPWFFPPTFRVDPDFGLPAPEAAETRHLLSSAVQHQDEFLRGLNKVRDGLLRAERFRKYGVPRCGGGGGGGIEEGGVDAEVEAGATLSDGEDYYDPVVWGLEEPLEKGKEEEEENGGEVVNAGKKTRGRRTVGN</sequence>
<evidence type="ECO:0000313" key="3">
    <source>
        <dbReference type="EMBL" id="PUU82384.1"/>
    </source>
</evidence>
<feature type="compositionally biased region" description="Low complexity" evidence="1">
    <location>
        <begin position="240"/>
        <end position="256"/>
    </location>
</feature>
<organism evidence="3 4">
    <name type="scientific">Tuber borchii</name>
    <name type="common">White truffle</name>
    <dbReference type="NCBI Taxonomy" id="42251"/>
    <lineage>
        <taxon>Eukaryota</taxon>
        <taxon>Fungi</taxon>
        <taxon>Dikarya</taxon>
        <taxon>Ascomycota</taxon>
        <taxon>Pezizomycotina</taxon>
        <taxon>Pezizomycetes</taxon>
        <taxon>Pezizales</taxon>
        <taxon>Tuberaceae</taxon>
        <taxon>Tuber</taxon>
    </lineage>
</organism>
<name>A0A2T7A3T9_TUBBO</name>
<evidence type="ECO:0000313" key="4">
    <source>
        <dbReference type="Proteomes" id="UP000244722"/>
    </source>
</evidence>
<dbReference type="STRING" id="42251.A0A2T7A3T9"/>
<dbReference type="InterPro" id="IPR039602">
    <property type="entry name" value="Rxt2"/>
</dbReference>
<accession>A0A2T7A3T9</accession>
<feature type="region of interest" description="Disordered" evidence="1">
    <location>
        <begin position="240"/>
        <end position="352"/>
    </location>
</feature>
<reference evidence="3 4" key="1">
    <citation type="submission" date="2017-04" db="EMBL/GenBank/DDBJ databases">
        <title>Draft genome sequence of Tuber borchii Vittad., a whitish edible truffle.</title>
        <authorList>
            <consortium name="DOE Joint Genome Institute"/>
            <person name="Murat C."/>
            <person name="Kuo A."/>
            <person name="Barry K.W."/>
            <person name="Clum A."/>
            <person name="Dockter R.B."/>
            <person name="Fauchery L."/>
            <person name="Iotti M."/>
            <person name="Kohler A."/>
            <person name="Labutti K."/>
            <person name="Lindquist E.A."/>
            <person name="Lipzen A."/>
            <person name="Ohm R.A."/>
            <person name="Wang M."/>
            <person name="Grigoriev I.V."/>
            <person name="Zambonelli A."/>
            <person name="Martin F.M."/>
        </authorList>
    </citation>
    <scope>NUCLEOTIDE SEQUENCE [LARGE SCALE GENOMIC DNA]</scope>
    <source>
        <strain evidence="3 4">Tbo3840</strain>
    </source>
</reference>
<dbReference type="GO" id="GO:0033698">
    <property type="term" value="C:Rpd3L complex"/>
    <property type="evidence" value="ECO:0007669"/>
    <property type="project" value="TreeGrafter"/>
</dbReference>
<feature type="compositionally biased region" description="Low complexity" evidence="1">
    <location>
        <begin position="311"/>
        <end position="321"/>
    </location>
</feature>
<dbReference type="Pfam" id="PF08595">
    <property type="entry name" value="RXT2_N"/>
    <property type="match status" value="1"/>
</dbReference>
<proteinExistence type="predicted"/>
<feature type="compositionally biased region" description="Acidic residues" evidence="1">
    <location>
        <begin position="90"/>
        <end position="109"/>
    </location>
</feature>
<evidence type="ECO:0000256" key="1">
    <source>
        <dbReference type="SAM" id="MobiDB-lite"/>
    </source>
</evidence>
<comment type="caution">
    <text evidence="3">The sequence shown here is derived from an EMBL/GenBank/DDBJ whole genome shotgun (WGS) entry which is preliminary data.</text>
</comment>
<keyword evidence="4" id="KW-1185">Reference proteome</keyword>
<feature type="region of interest" description="Disordered" evidence="1">
    <location>
        <begin position="20"/>
        <end position="41"/>
    </location>
</feature>
<evidence type="ECO:0000259" key="2">
    <source>
        <dbReference type="Pfam" id="PF08595"/>
    </source>
</evidence>
<dbReference type="OrthoDB" id="2405722at2759"/>
<dbReference type="PANTHER" id="PTHR28232">
    <property type="entry name" value="TRANSCRIPTIONAL REGULATORY PROTEIN RXT2"/>
    <property type="match status" value="1"/>
</dbReference>